<keyword evidence="3" id="KW-1185">Reference proteome</keyword>
<dbReference type="PANTHER" id="PTHR34387:SF1">
    <property type="entry name" value="PERIPLASMIC IMMUNOGENIC PROTEIN"/>
    <property type="match status" value="1"/>
</dbReference>
<evidence type="ECO:0000313" key="3">
    <source>
        <dbReference type="Proteomes" id="UP000215738"/>
    </source>
</evidence>
<evidence type="ECO:0008006" key="4">
    <source>
        <dbReference type="Google" id="ProtNLM"/>
    </source>
</evidence>
<dbReference type="InterPro" id="IPR052022">
    <property type="entry name" value="26kDa_periplasmic_antigen"/>
</dbReference>
<organism evidence="2 3">
    <name type="scientific">Actinobacillus seminis</name>
    <dbReference type="NCBI Taxonomy" id="722"/>
    <lineage>
        <taxon>Bacteria</taxon>
        <taxon>Pseudomonadati</taxon>
        <taxon>Pseudomonadota</taxon>
        <taxon>Gammaproteobacteria</taxon>
        <taxon>Pasteurellales</taxon>
        <taxon>Pasteurellaceae</taxon>
        <taxon>Actinobacillus</taxon>
    </lineage>
</organism>
<protein>
    <recommendedName>
        <fullName evidence="4">Periplasmic/secreted protein</fullName>
    </recommendedName>
</protein>
<dbReference type="EMBL" id="NLFK01000002">
    <property type="protein sequence ID" value="OZN25480.1"/>
    <property type="molecule type" value="Genomic_DNA"/>
</dbReference>
<reference evidence="2 3" key="1">
    <citation type="submission" date="2017-07" db="EMBL/GenBank/DDBJ databases">
        <title>Virulence factors identified in Actinobacillus seminis.</title>
        <authorList>
            <person name="Negrete-Abascal E."/>
            <person name="Vaca-Pacheco S."/>
            <person name="Montes-Garcia F."/>
            <person name="Leyto-Gil A.M."/>
            <person name="Fragoso-Garcia E."/>
            <person name="Carvente-Garcia R."/>
            <person name="Perez-Agueros S."/>
            <person name="Castelan-Sanchez H.G."/>
            <person name="Garcia-Molina A."/>
            <person name="Villamar T.E."/>
            <person name="Vazquez-Cruz C."/>
        </authorList>
    </citation>
    <scope>NUCLEOTIDE SEQUENCE [LARGE SCALE GENOMIC DNA]</scope>
    <source>
        <strain evidence="2 3">ATCC 15768</strain>
    </source>
</reference>
<dbReference type="InterPro" id="IPR007497">
    <property type="entry name" value="SIMPL/DUF541"/>
</dbReference>
<accession>A0ABX4FP28</accession>
<gene>
    <name evidence="2" type="ORF">CFY87_02430</name>
</gene>
<feature type="signal peptide" evidence="1">
    <location>
        <begin position="1"/>
        <end position="22"/>
    </location>
</feature>
<dbReference type="Proteomes" id="UP000215738">
    <property type="component" value="Unassembled WGS sequence"/>
</dbReference>
<keyword evidence="1" id="KW-0732">Signal</keyword>
<dbReference type="Gene3D" id="3.30.70.2970">
    <property type="entry name" value="Protein of unknown function (DUF541), domain 2"/>
    <property type="match status" value="1"/>
</dbReference>
<sequence>MKMKLKHIAFILMAALPMSLSANTSPAGTIKNGNIVSFSTEVEKEAAQDLLQATLFIQVENATLPKANQEVNSKINQALEMIKAQSAVEIKQNSRNTYVRYNQQGKQNGWVASGQLVLQSADSEALSKILSDLDGILAISSVNALVSPETIAKSEDELTAKVLKKFERQAQLIKTTLKAKDYAIVELILTSPIENDDMVARPYGAMARVAKADGGFVNLEQGKTRLKARLDAKIELVK</sequence>
<dbReference type="PANTHER" id="PTHR34387">
    <property type="entry name" value="SLR1258 PROTEIN"/>
    <property type="match status" value="1"/>
</dbReference>
<evidence type="ECO:0000256" key="1">
    <source>
        <dbReference type="SAM" id="SignalP"/>
    </source>
</evidence>
<dbReference type="Gene3D" id="3.30.110.170">
    <property type="entry name" value="Protein of unknown function (DUF541), domain 1"/>
    <property type="match status" value="1"/>
</dbReference>
<name>A0ABX4FP28_9PAST</name>
<feature type="chain" id="PRO_5046718864" description="Periplasmic/secreted protein" evidence="1">
    <location>
        <begin position="23"/>
        <end position="238"/>
    </location>
</feature>
<comment type="caution">
    <text evidence="2">The sequence shown here is derived from an EMBL/GenBank/DDBJ whole genome shotgun (WGS) entry which is preliminary data.</text>
</comment>
<proteinExistence type="predicted"/>
<dbReference type="Pfam" id="PF04402">
    <property type="entry name" value="SIMPL"/>
    <property type="match status" value="1"/>
</dbReference>
<evidence type="ECO:0000313" key="2">
    <source>
        <dbReference type="EMBL" id="OZN25480.1"/>
    </source>
</evidence>